<dbReference type="SUPFAM" id="SSF47113">
    <property type="entry name" value="Histone-fold"/>
    <property type="match status" value="1"/>
</dbReference>
<evidence type="ECO:0000256" key="6">
    <source>
        <dbReference type="ARBA" id="ARBA00075089"/>
    </source>
</evidence>
<evidence type="ECO:0000256" key="2">
    <source>
        <dbReference type="ARBA" id="ARBA00007530"/>
    </source>
</evidence>
<dbReference type="GO" id="GO:0005669">
    <property type="term" value="C:transcription factor TFIID complex"/>
    <property type="evidence" value="ECO:0007669"/>
    <property type="project" value="InterPro"/>
</dbReference>
<feature type="compositionally biased region" description="Low complexity" evidence="8">
    <location>
        <begin position="202"/>
        <end position="214"/>
    </location>
</feature>
<dbReference type="GO" id="GO:0000124">
    <property type="term" value="C:SAGA complex"/>
    <property type="evidence" value="ECO:0007669"/>
    <property type="project" value="InterPro"/>
</dbReference>
<evidence type="ECO:0000256" key="3">
    <source>
        <dbReference type="ARBA" id="ARBA00023015"/>
    </source>
</evidence>
<evidence type="ECO:0000256" key="8">
    <source>
        <dbReference type="SAM" id="MobiDB-lite"/>
    </source>
</evidence>
<sequence length="409" mass="44209">MASNSGTNTPPGLVLPPMSNADDNSAAGGGDKNKGKVREPPLSAASSTGTSSGLSKGKGKDTPITRDNTIILSPAMVQQMHTIIGNHPTLKRDADNNLPFTNHMLDLIPVPAEFSTPYIENTSQATKYINAECSKIRAHLTVVQQIKDSIADPDARGRLDREVDAMENHIRQVQEFMRLSFHSALSGNPATAVSSFGPKEPAPASSVASSSAPPYRKPPTLGDVSRISPMASPGIVPGSTPLTPNVMGVKPRQPPPLSGHAMPQTNPHHTHVALSSALSHVAMQSTRQNGPVDLDVGSSRILSKRKIQELVSEIDPTERLEPQVEDILCDIADEFIESVTTFACKLAKHRKSDALEAKDLQLHLERNWNIRIPGFASEEIRSVRKTTVPQTHQEKISAIVNNKNMRKFD</sequence>
<dbReference type="AlphaFoldDB" id="A0A9W8IL46"/>
<keyword evidence="4" id="KW-0804">Transcription</keyword>
<dbReference type="FunFam" id="1.10.20.10:FF:000011">
    <property type="entry name" value="Transcription initiation factor TFIID subunit 12"/>
    <property type="match status" value="1"/>
</dbReference>
<dbReference type="PANTHER" id="PTHR12264">
    <property type="entry name" value="TRANSCRIPTION INITIATION FACTOR TFIID SUBUNIT 12"/>
    <property type="match status" value="1"/>
</dbReference>
<reference evidence="10" key="1">
    <citation type="submission" date="2022-07" db="EMBL/GenBank/DDBJ databases">
        <title>Phylogenomic reconstructions and comparative analyses of Kickxellomycotina fungi.</title>
        <authorList>
            <person name="Reynolds N.K."/>
            <person name="Stajich J.E."/>
            <person name="Barry K."/>
            <person name="Grigoriev I.V."/>
            <person name="Crous P."/>
            <person name="Smith M.E."/>
        </authorList>
    </citation>
    <scope>NUCLEOTIDE SEQUENCE</scope>
    <source>
        <strain evidence="10">RSA 476</strain>
    </source>
</reference>
<feature type="region of interest" description="Disordered" evidence="8">
    <location>
        <begin position="1"/>
        <end position="66"/>
    </location>
</feature>
<dbReference type="GO" id="GO:0003677">
    <property type="term" value="F:DNA binding"/>
    <property type="evidence" value="ECO:0007669"/>
    <property type="project" value="TreeGrafter"/>
</dbReference>
<keyword evidence="11" id="KW-1185">Reference proteome</keyword>
<comment type="caution">
    <text evidence="10">The sequence shown here is derived from an EMBL/GenBank/DDBJ whole genome shotgun (WGS) entry which is preliminary data.</text>
</comment>
<evidence type="ECO:0000259" key="9">
    <source>
        <dbReference type="Pfam" id="PF03847"/>
    </source>
</evidence>
<dbReference type="GO" id="GO:0046982">
    <property type="term" value="F:protein heterodimerization activity"/>
    <property type="evidence" value="ECO:0007669"/>
    <property type="project" value="InterPro"/>
</dbReference>
<keyword evidence="5" id="KW-0539">Nucleus</keyword>
<feature type="compositionally biased region" description="Polar residues" evidence="8">
    <location>
        <begin position="1"/>
        <end position="10"/>
    </location>
</feature>
<evidence type="ECO:0000256" key="5">
    <source>
        <dbReference type="ARBA" id="ARBA00023242"/>
    </source>
</evidence>
<dbReference type="EMBL" id="JANBUY010000149">
    <property type="protein sequence ID" value="KAJ2862822.1"/>
    <property type="molecule type" value="Genomic_DNA"/>
</dbReference>
<dbReference type="GO" id="GO:0051123">
    <property type="term" value="P:RNA polymerase II preinitiation complex assembly"/>
    <property type="evidence" value="ECO:0007669"/>
    <property type="project" value="TreeGrafter"/>
</dbReference>
<feature type="domain" description="Transcription initiation factor TFIID subunit 12" evidence="9">
    <location>
        <begin position="303"/>
        <end position="370"/>
    </location>
</feature>
<evidence type="ECO:0000313" key="11">
    <source>
        <dbReference type="Proteomes" id="UP001140074"/>
    </source>
</evidence>
<dbReference type="CDD" id="cd07981">
    <property type="entry name" value="HFD_TAF12"/>
    <property type="match status" value="1"/>
</dbReference>
<proteinExistence type="inferred from homology"/>
<dbReference type="Proteomes" id="UP001140074">
    <property type="component" value="Unassembled WGS sequence"/>
</dbReference>
<feature type="region of interest" description="Disordered" evidence="8">
    <location>
        <begin position="188"/>
        <end position="246"/>
    </location>
</feature>
<evidence type="ECO:0000256" key="7">
    <source>
        <dbReference type="ARBA" id="ARBA00093657"/>
    </source>
</evidence>
<gene>
    <name evidence="10" type="primary">TAF12</name>
    <name evidence="10" type="ORF">GGH94_004015</name>
</gene>
<dbReference type="PANTHER" id="PTHR12264:SF21">
    <property type="entry name" value="TRANSCRIPTION INITIATION FACTOR TFIID SUBUNIT 12"/>
    <property type="match status" value="1"/>
</dbReference>
<dbReference type="Pfam" id="PF03847">
    <property type="entry name" value="TFIID_20kDa"/>
    <property type="match status" value="1"/>
</dbReference>
<comment type="subcellular location">
    <subcellularLocation>
        <location evidence="1">Nucleus</location>
    </subcellularLocation>
</comment>
<dbReference type="Gene3D" id="1.10.20.10">
    <property type="entry name" value="Histone, subunit A"/>
    <property type="match status" value="1"/>
</dbReference>
<evidence type="ECO:0000256" key="4">
    <source>
        <dbReference type="ARBA" id="ARBA00023163"/>
    </source>
</evidence>
<keyword evidence="3" id="KW-0805">Transcription regulation</keyword>
<dbReference type="InterPro" id="IPR009072">
    <property type="entry name" value="Histone-fold"/>
</dbReference>
<evidence type="ECO:0000256" key="1">
    <source>
        <dbReference type="ARBA" id="ARBA00004123"/>
    </source>
</evidence>
<protein>
    <recommendedName>
        <fullName evidence="6">TBP-associated factor 12</fullName>
    </recommendedName>
    <alternativeName>
        <fullName evidence="7">Transcription initiation factor TFIID subunit 12</fullName>
    </alternativeName>
</protein>
<accession>A0A9W8IL46</accession>
<dbReference type="InterPro" id="IPR003228">
    <property type="entry name" value="TFIID_TAF12_dom"/>
</dbReference>
<feature type="compositionally biased region" description="Low complexity" evidence="8">
    <location>
        <begin position="42"/>
        <end position="55"/>
    </location>
</feature>
<evidence type="ECO:0000313" key="10">
    <source>
        <dbReference type="EMBL" id="KAJ2862822.1"/>
    </source>
</evidence>
<name>A0A9W8IL46_9FUNG</name>
<organism evidence="10 11">
    <name type="scientific">Coemansia aciculifera</name>
    <dbReference type="NCBI Taxonomy" id="417176"/>
    <lineage>
        <taxon>Eukaryota</taxon>
        <taxon>Fungi</taxon>
        <taxon>Fungi incertae sedis</taxon>
        <taxon>Zoopagomycota</taxon>
        <taxon>Kickxellomycotina</taxon>
        <taxon>Kickxellomycetes</taxon>
        <taxon>Kickxellales</taxon>
        <taxon>Kickxellaceae</taxon>
        <taxon>Coemansia</taxon>
    </lineage>
</organism>
<dbReference type="InterPro" id="IPR037794">
    <property type="entry name" value="TAF12"/>
</dbReference>
<dbReference type="GO" id="GO:0017025">
    <property type="term" value="F:TBP-class protein binding"/>
    <property type="evidence" value="ECO:0007669"/>
    <property type="project" value="TreeGrafter"/>
</dbReference>
<comment type="similarity">
    <text evidence="2">Belongs to the TAF12 family.</text>
</comment>